<dbReference type="EMBL" id="JPVQ01000012">
    <property type="protein sequence ID" value="KGR90985.1"/>
    <property type="molecule type" value="Genomic_DNA"/>
</dbReference>
<organism evidence="3 4">
    <name type="scientific">Ureibacillus massiliensis 4400831 = CIP 108448 = CCUG 49529</name>
    <dbReference type="NCBI Taxonomy" id="1211035"/>
    <lineage>
        <taxon>Bacteria</taxon>
        <taxon>Bacillati</taxon>
        <taxon>Bacillota</taxon>
        <taxon>Bacilli</taxon>
        <taxon>Bacillales</taxon>
        <taxon>Caryophanaceae</taxon>
        <taxon>Ureibacillus</taxon>
    </lineage>
</organism>
<dbReference type="OrthoDB" id="9803739at2"/>
<comment type="caution">
    <text evidence="3">The sequence shown here is derived from an EMBL/GenBank/DDBJ whole genome shotgun (WGS) entry which is preliminary data.</text>
</comment>
<dbReference type="PROSITE" id="PS00924">
    <property type="entry name" value="ASP_GLU_RACEMASE_2"/>
    <property type="match status" value="1"/>
</dbReference>
<dbReference type="eggNOG" id="COG1794">
    <property type="taxonomic scope" value="Bacteria"/>
</dbReference>
<sequence>MKRKTLGIIGGVGPLATMFLGEMIVRLTKASKDQEHVHTIIDNDTTIPDRTAYILNKSEENPVPYLVNDAKKLASHGADVICIPCNTAHTFYDELQASSPVPVIHMIRETAKRAGEVGAKRVGILATDGTLAAGVYQRALIEEDIQPIIPDSFTQKEVMSVIYDFVKAGLDVEPEKWSQIEHAMIQLGCEKVILGCTELSIVNKELKLSNFYIDSLFVLAERAILTCGYEINKKGQMNTIRV</sequence>
<evidence type="ECO:0000256" key="2">
    <source>
        <dbReference type="ARBA" id="ARBA00023235"/>
    </source>
</evidence>
<evidence type="ECO:0000313" key="4">
    <source>
        <dbReference type="Proteomes" id="UP000030595"/>
    </source>
</evidence>
<name>A0A0A3J5H4_9BACL</name>
<dbReference type="PANTHER" id="PTHR21198:SF7">
    <property type="entry name" value="ASPARTATE-GLUTAMATE RACEMASE FAMILY"/>
    <property type="match status" value="1"/>
</dbReference>
<dbReference type="InterPro" id="IPR015942">
    <property type="entry name" value="Asp/Glu/hydantoin_racemase"/>
</dbReference>
<dbReference type="InterPro" id="IPR033134">
    <property type="entry name" value="Asp/Glu_racemase_AS_2"/>
</dbReference>
<gene>
    <name evidence="3" type="ORF">CD30_08835</name>
</gene>
<dbReference type="GO" id="GO:0047661">
    <property type="term" value="F:amino-acid racemase activity"/>
    <property type="evidence" value="ECO:0007669"/>
    <property type="project" value="InterPro"/>
</dbReference>
<dbReference type="SUPFAM" id="SSF53681">
    <property type="entry name" value="Aspartate/glutamate racemase"/>
    <property type="match status" value="2"/>
</dbReference>
<dbReference type="Pfam" id="PF01177">
    <property type="entry name" value="Asp_Glu_race"/>
    <property type="match status" value="1"/>
</dbReference>
<dbReference type="PANTHER" id="PTHR21198">
    <property type="entry name" value="GLUTAMATE RACEMASE"/>
    <property type="match status" value="1"/>
</dbReference>
<proteinExistence type="inferred from homology"/>
<dbReference type="RefSeq" id="WP_036175310.1">
    <property type="nucleotide sequence ID" value="NZ_AVCZ01000012.1"/>
</dbReference>
<dbReference type="Proteomes" id="UP000030595">
    <property type="component" value="Unassembled WGS sequence"/>
</dbReference>
<evidence type="ECO:0000256" key="1">
    <source>
        <dbReference type="ARBA" id="ARBA00007847"/>
    </source>
</evidence>
<protein>
    <submittedName>
        <fullName evidence="3">Aspartate racemase</fullName>
    </submittedName>
</protein>
<dbReference type="Gene3D" id="3.40.50.1860">
    <property type="match status" value="2"/>
</dbReference>
<evidence type="ECO:0000313" key="3">
    <source>
        <dbReference type="EMBL" id="KGR90985.1"/>
    </source>
</evidence>
<keyword evidence="2" id="KW-0413">Isomerase</keyword>
<dbReference type="AlphaFoldDB" id="A0A0A3J5H4"/>
<dbReference type="InterPro" id="IPR004380">
    <property type="entry name" value="Asp_race"/>
</dbReference>
<keyword evidence="4" id="KW-1185">Reference proteome</keyword>
<dbReference type="InterPro" id="IPR001920">
    <property type="entry name" value="Asp/Glu_race"/>
</dbReference>
<comment type="similarity">
    <text evidence="1">Belongs to the aspartate/glutamate racemases family.</text>
</comment>
<dbReference type="NCBIfam" id="TIGR00035">
    <property type="entry name" value="asp_race"/>
    <property type="match status" value="1"/>
</dbReference>
<reference evidence="3 4" key="1">
    <citation type="submission" date="2014-02" db="EMBL/GenBank/DDBJ databases">
        <title>Draft genome sequence of Lysinibacillus massiliensis CCUG 49529.</title>
        <authorList>
            <person name="Zhang F."/>
            <person name="Wang G."/>
            <person name="Zhang L."/>
        </authorList>
    </citation>
    <scope>NUCLEOTIDE SEQUENCE [LARGE SCALE GENOMIC DNA]</scope>
    <source>
        <strain evidence="3 4">CCUG 49529</strain>
    </source>
</reference>
<accession>A0A0A3J5H4</accession>